<evidence type="ECO:0000313" key="3">
    <source>
        <dbReference type="EnsemblProtists" id="Phyra76988"/>
    </source>
</evidence>
<dbReference type="AlphaFoldDB" id="H3GKY8"/>
<feature type="domain" description="MULE transposase" evidence="2">
    <location>
        <begin position="206"/>
        <end position="301"/>
    </location>
</feature>
<dbReference type="EnsemblProtists" id="Phyra76988">
    <property type="protein sequence ID" value="Phyra76988"/>
    <property type="gene ID" value="Phyra76988"/>
</dbReference>
<evidence type="ECO:0000313" key="4">
    <source>
        <dbReference type="Proteomes" id="UP000005238"/>
    </source>
</evidence>
<dbReference type="InParanoid" id="H3GKY8"/>
<organism evidence="3 4">
    <name type="scientific">Phytophthora ramorum</name>
    <name type="common">Sudden oak death agent</name>
    <dbReference type="NCBI Taxonomy" id="164328"/>
    <lineage>
        <taxon>Eukaryota</taxon>
        <taxon>Sar</taxon>
        <taxon>Stramenopiles</taxon>
        <taxon>Oomycota</taxon>
        <taxon>Peronosporomycetes</taxon>
        <taxon>Peronosporales</taxon>
        <taxon>Peronosporaceae</taxon>
        <taxon>Phytophthora</taxon>
    </lineage>
</organism>
<reference evidence="4" key="1">
    <citation type="journal article" date="2006" name="Science">
        <title>Phytophthora genome sequences uncover evolutionary origins and mechanisms of pathogenesis.</title>
        <authorList>
            <person name="Tyler B.M."/>
            <person name="Tripathy S."/>
            <person name="Zhang X."/>
            <person name="Dehal P."/>
            <person name="Jiang R.H."/>
            <person name="Aerts A."/>
            <person name="Arredondo F.D."/>
            <person name="Baxter L."/>
            <person name="Bensasson D."/>
            <person name="Beynon J.L."/>
            <person name="Chapman J."/>
            <person name="Damasceno C.M."/>
            <person name="Dorrance A.E."/>
            <person name="Dou D."/>
            <person name="Dickerman A.W."/>
            <person name="Dubchak I.L."/>
            <person name="Garbelotto M."/>
            <person name="Gijzen M."/>
            <person name="Gordon S.G."/>
            <person name="Govers F."/>
            <person name="Grunwald N.J."/>
            <person name="Huang W."/>
            <person name="Ivors K.L."/>
            <person name="Jones R.W."/>
            <person name="Kamoun S."/>
            <person name="Krampis K."/>
            <person name="Lamour K.H."/>
            <person name="Lee M.K."/>
            <person name="McDonald W.H."/>
            <person name="Medina M."/>
            <person name="Meijer H.J."/>
            <person name="Nordberg E.K."/>
            <person name="Maclean D.J."/>
            <person name="Ospina-Giraldo M.D."/>
            <person name="Morris P.F."/>
            <person name="Phuntumart V."/>
            <person name="Putnam N.H."/>
            <person name="Rash S."/>
            <person name="Rose J.K."/>
            <person name="Sakihama Y."/>
            <person name="Salamov A.A."/>
            <person name="Savidor A."/>
            <person name="Scheuring C.F."/>
            <person name="Smith B.M."/>
            <person name="Sobral B.W."/>
            <person name="Terry A."/>
            <person name="Torto-Alalibo T.A."/>
            <person name="Win J."/>
            <person name="Xu Z."/>
            <person name="Zhang H."/>
            <person name="Grigoriev I.V."/>
            <person name="Rokhsar D.S."/>
            <person name="Boore J.L."/>
        </authorList>
    </citation>
    <scope>NUCLEOTIDE SEQUENCE [LARGE SCALE GENOMIC DNA]</scope>
    <source>
        <strain evidence="4">Pr102</strain>
    </source>
</reference>
<feature type="region of interest" description="Disordered" evidence="1">
    <location>
        <begin position="72"/>
        <end position="93"/>
    </location>
</feature>
<evidence type="ECO:0000259" key="2">
    <source>
        <dbReference type="Pfam" id="PF10551"/>
    </source>
</evidence>
<dbReference type="PANTHER" id="PTHR47160:SF5">
    <property type="entry name" value="MULE TRANSPOSASE DOMAIN-CONTAINING PROTEIN"/>
    <property type="match status" value="1"/>
</dbReference>
<dbReference type="Pfam" id="PF10551">
    <property type="entry name" value="MULE"/>
    <property type="match status" value="1"/>
</dbReference>
<dbReference type="EMBL" id="DS566018">
    <property type="status" value="NOT_ANNOTATED_CDS"/>
    <property type="molecule type" value="Genomic_DNA"/>
</dbReference>
<dbReference type="VEuPathDB" id="FungiDB:KRP22_6335"/>
<dbReference type="InterPro" id="IPR018289">
    <property type="entry name" value="MULE_transposase_dom"/>
</dbReference>
<keyword evidence="4" id="KW-1185">Reference proteome</keyword>
<protein>
    <recommendedName>
        <fullName evidence="2">MULE transposase domain-containing protein</fullName>
    </recommendedName>
</protein>
<name>H3GKY8_PHYRM</name>
<accession>H3GKY8</accession>
<dbReference type="PANTHER" id="PTHR47160">
    <property type="entry name" value="PUTATIVE-RELATED"/>
    <property type="match status" value="1"/>
</dbReference>
<reference evidence="3" key="2">
    <citation type="submission" date="2015-06" db="UniProtKB">
        <authorList>
            <consortium name="EnsemblProtists"/>
        </authorList>
    </citation>
    <scope>IDENTIFICATION</scope>
    <source>
        <strain evidence="3">Pr102</strain>
    </source>
</reference>
<dbReference type="Proteomes" id="UP000005238">
    <property type="component" value="Unassembled WGS sequence"/>
</dbReference>
<proteinExistence type="predicted"/>
<sequence>MSEAEAITPFKATIHWKGFQLTKYHGSNKKTTYQCSYYRRGCKAKIDVMTDGRVLEIRFPHSCNGEVIVISSDDSSSGESPLASRRPPPQDVTQQIDDETDALALQQVAAPPSQIWDQVREQFTINEMKRGLSRDQVISRVYRARRVHFGGSVHGHVEVPPLSQARDGSNFFQFNYSYAGETRAERVVGWGHPVLIRLLTYADVSLFVDGTFYCVPSAFYQCVIMMVYDRGSRCYVPVMWVLNTCKTEWIYWHVLHCVQVATCMNMSPGTISCDFEQALINAVGDQFPDSTITGCLFHFKQAIRRRMIKLHISTDKFR</sequence>
<evidence type="ECO:0000256" key="1">
    <source>
        <dbReference type="SAM" id="MobiDB-lite"/>
    </source>
</evidence>
<dbReference type="HOGENOM" id="CLU_028851_1_0_1"/>
<dbReference type="VEuPathDB" id="FungiDB:KRP23_11127"/>
<dbReference type="eggNOG" id="ENOG502RGIZ">
    <property type="taxonomic scope" value="Eukaryota"/>
</dbReference>